<evidence type="ECO:0000313" key="2">
    <source>
        <dbReference type="Proteomes" id="UP001148838"/>
    </source>
</evidence>
<accession>A0ABQ8T0A2</accession>
<gene>
    <name evidence="1" type="ORF">ANN_08030</name>
</gene>
<protein>
    <submittedName>
        <fullName evidence="1">Uncharacterized protein</fullName>
    </submittedName>
</protein>
<proteinExistence type="predicted"/>
<name>A0ABQ8T0A2_PERAM</name>
<dbReference type="EMBL" id="JAJSOF020000017">
    <property type="protein sequence ID" value="KAJ4439901.1"/>
    <property type="molecule type" value="Genomic_DNA"/>
</dbReference>
<organism evidence="1 2">
    <name type="scientific">Periplaneta americana</name>
    <name type="common">American cockroach</name>
    <name type="synonym">Blatta americana</name>
    <dbReference type="NCBI Taxonomy" id="6978"/>
    <lineage>
        <taxon>Eukaryota</taxon>
        <taxon>Metazoa</taxon>
        <taxon>Ecdysozoa</taxon>
        <taxon>Arthropoda</taxon>
        <taxon>Hexapoda</taxon>
        <taxon>Insecta</taxon>
        <taxon>Pterygota</taxon>
        <taxon>Neoptera</taxon>
        <taxon>Polyneoptera</taxon>
        <taxon>Dictyoptera</taxon>
        <taxon>Blattodea</taxon>
        <taxon>Blattoidea</taxon>
        <taxon>Blattidae</taxon>
        <taxon>Blattinae</taxon>
        <taxon>Periplaneta</taxon>
    </lineage>
</organism>
<dbReference type="Proteomes" id="UP001148838">
    <property type="component" value="Unassembled WGS sequence"/>
</dbReference>
<evidence type="ECO:0000313" key="1">
    <source>
        <dbReference type="EMBL" id="KAJ4439901.1"/>
    </source>
</evidence>
<comment type="caution">
    <text evidence="1">The sequence shown here is derived from an EMBL/GenBank/DDBJ whole genome shotgun (WGS) entry which is preliminary data.</text>
</comment>
<keyword evidence="2" id="KW-1185">Reference proteome</keyword>
<sequence>MVGFCITTVPQPKIPRATMSPWENPQYIALPSSTNDHIPWLPVAESTSEKVNQICSQIALQAPSEAAGSLDRPPWIVFK</sequence>
<reference evidence="1 2" key="1">
    <citation type="journal article" date="2022" name="Allergy">
        <title>Genome assembly and annotation of Periplaneta americana reveal a comprehensive cockroach allergen profile.</title>
        <authorList>
            <person name="Wang L."/>
            <person name="Xiong Q."/>
            <person name="Saelim N."/>
            <person name="Wang L."/>
            <person name="Nong W."/>
            <person name="Wan A.T."/>
            <person name="Shi M."/>
            <person name="Liu X."/>
            <person name="Cao Q."/>
            <person name="Hui J.H.L."/>
            <person name="Sookrung N."/>
            <person name="Leung T.F."/>
            <person name="Tungtrongchitr A."/>
            <person name="Tsui S.K.W."/>
        </authorList>
    </citation>
    <scope>NUCLEOTIDE SEQUENCE [LARGE SCALE GENOMIC DNA]</scope>
    <source>
        <strain evidence="1">PWHHKU_190912</strain>
    </source>
</reference>